<gene>
    <name evidence="7" type="primary">satP</name>
    <name evidence="7" type="ORF">FJW00_11755</name>
</gene>
<feature type="transmembrane region" description="Helical" evidence="6">
    <location>
        <begin position="98"/>
        <end position="116"/>
    </location>
</feature>
<dbReference type="Pfam" id="PF01184">
    <property type="entry name" value="Gpr1_Fun34_YaaH"/>
    <property type="match status" value="1"/>
</dbReference>
<evidence type="ECO:0000256" key="2">
    <source>
        <dbReference type="ARBA" id="ARBA00005587"/>
    </source>
</evidence>
<keyword evidence="3 6" id="KW-0812">Transmembrane</keyword>
<dbReference type="InterPro" id="IPR000791">
    <property type="entry name" value="Gpr1/Fun34/SatP-like"/>
</dbReference>
<sequence>MANSTLANPAPLGLMGFGMTTVLLNLHNAGLFTMDVAILAMGIFYGGIAQVLAGLLEFKKNNTFGLTAFTSYGMFWLSFVAILLLPEMGLANAPDERFLGAWLLLWGIFTLFMFVGTLKGARMLQFVFATLTLLFLLLAVAHLMHLPALVTTAGWVGLLCGASACYLAMGEVLNETFGRTVLPIGEKPHQS</sequence>
<evidence type="ECO:0000313" key="7">
    <source>
        <dbReference type="EMBL" id="TPV25813.1"/>
    </source>
</evidence>
<feature type="transmembrane region" description="Helical" evidence="6">
    <location>
        <begin position="36"/>
        <end position="56"/>
    </location>
</feature>
<organism evidence="7 8">
    <name type="scientific">Pantoea anthophila</name>
    <dbReference type="NCBI Taxonomy" id="470931"/>
    <lineage>
        <taxon>Bacteria</taxon>
        <taxon>Pseudomonadati</taxon>
        <taxon>Pseudomonadota</taxon>
        <taxon>Gammaproteobacteria</taxon>
        <taxon>Enterobacterales</taxon>
        <taxon>Erwiniaceae</taxon>
        <taxon>Pantoea</taxon>
    </lineage>
</organism>
<comment type="caution">
    <text evidence="7">The sequence shown here is derived from an EMBL/GenBank/DDBJ whole genome shotgun (WGS) entry which is preliminary data.</text>
</comment>
<name>A0ABY2Z7D9_9GAMM</name>
<dbReference type="PROSITE" id="PS01114">
    <property type="entry name" value="GPR1_FUN34_YAAH"/>
    <property type="match status" value="1"/>
</dbReference>
<evidence type="ECO:0000313" key="8">
    <source>
        <dbReference type="Proteomes" id="UP000316142"/>
    </source>
</evidence>
<evidence type="ECO:0000256" key="3">
    <source>
        <dbReference type="ARBA" id="ARBA00022692"/>
    </source>
</evidence>
<dbReference type="NCBIfam" id="NF038013">
    <property type="entry name" value="AceTr_1"/>
    <property type="match status" value="1"/>
</dbReference>
<evidence type="ECO:0000256" key="1">
    <source>
        <dbReference type="ARBA" id="ARBA00004141"/>
    </source>
</evidence>
<keyword evidence="5 6" id="KW-0472">Membrane</keyword>
<accession>A0ABY2Z7D9</accession>
<feature type="transmembrane region" description="Helical" evidence="6">
    <location>
        <begin position="123"/>
        <end position="143"/>
    </location>
</feature>
<keyword evidence="8" id="KW-1185">Reference proteome</keyword>
<proteinExistence type="inferred from homology"/>
<dbReference type="RefSeq" id="WP_009092229.1">
    <property type="nucleotide sequence ID" value="NZ_CP122311.1"/>
</dbReference>
<dbReference type="PANTHER" id="PTHR30178">
    <property type="entry name" value="INNER MEMBRANE PROTEIN YAAH"/>
    <property type="match status" value="1"/>
</dbReference>
<dbReference type="PANTHER" id="PTHR30178:SF3">
    <property type="entry name" value="SUCCINATE-ACETATE_PROTON SYMPORTER SATP"/>
    <property type="match status" value="1"/>
</dbReference>
<feature type="transmembrane region" description="Helical" evidence="6">
    <location>
        <begin position="12"/>
        <end position="30"/>
    </location>
</feature>
<evidence type="ECO:0000256" key="5">
    <source>
        <dbReference type="ARBA" id="ARBA00023136"/>
    </source>
</evidence>
<dbReference type="Proteomes" id="UP000316142">
    <property type="component" value="Unassembled WGS sequence"/>
</dbReference>
<comment type="similarity">
    <text evidence="2">Belongs to the acetate uptake transporter (AceTr) (TC 2.A.96) family.</text>
</comment>
<dbReference type="NCBIfam" id="NF007941">
    <property type="entry name" value="PRK10659.1"/>
    <property type="match status" value="1"/>
</dbReference>
<feature type="transmembrane region" description="Helical" evidence="6">
    <location>
        <begin position="149"/>
        <end position="169"/>
    </location>
</feature>
<evidence type="ECO:0000256" key="6">
    <source>
        <dbReference type="SAM" id="Phobius"/>
    </source>
</evidence>
<dbReference type="InterPro" id="IPR047623">
    <property type="entry name" value="SatP"/>
</dbReference>
<keyword evidence="4 6" id="KW-1133">Transmembrane helix</keyword>
<protein>
    <submittedName>
        <fullName evidence="7">Acetate uptake transporter</fullName>
    </submittedName>
</protein>
<reference evidence="7 8" key="1">
    <citation type="submission" date="2019-06" db="EMBL/GenBank/DDBJ databases">
        <title>Taxogenomics and systematics of the genus Pantoea.</title>
        <authorList>
            <person name="Tambong J.T."/>
        </authorList>
    </citation>
    <scope>NUCLEOTIDE SEQUENCE [LARGE SCALE GENOMIC DNA]</scope>
    <source>
        <strain evidence="7 8">LMG 2558</strain>
    </source>
</reference>
<dbReference type="EMBL" id="VHIZ01000048">
    <property type="protein sequence ID" value="TPV25813.1"/>
    <property type="molecule type" value="Genomic_DNA"/>
</dbReference>
<comment type="subcellular location">
    <subcellularLocation>
        <location evidence="1">Membrane</location>
        <topology evidence="1">Multi-pass membrane protein</topology>
    </subcellularLocation>
</comment>
<dbReference type="InterPro" id="IPR047622">
    <property type="entry name" value="GPR1_FUN34_YAAH"/>
</dbReference>
<evidence type="ECO:0000256" key="4">
    <source>
        <dbReference type="ARBA" id="ARBA00022989"/>
    </source>
</evidence>
<feature type="transmembrane region" description="Helical" evidence="6">
    <location>
        <begin position="63"/>
        <end position="86"/>
    </location>
</feature>